<organism evidence="1">
    <name type="scientific">Rhipicephalus zambeziensis</name>
    <dbReference type="NCBI Taxonomy" id="60191"/>
    <lineage>
        <taxon>Eukaryota</taxon>
        <taxon>Metazoa</taxon>
        <taxon>Ecdysozoa</taxon>
        <taxon>Arthropoda</taxon>
        <taxon>Chelicerata</taxon>
        <taxon>Arachnida</taxon>
        <taxon>Acari</taxon>
        <taxon>Parasitiformes</taxon>
        <taxon>Ixodida</taxon>
        <taxon>Ixodoidea</taxon>
        <taxon>Ixodidae</taxon>
        <taxon>Rhipicephalinae</taxon>
        <taxon>Rhipicephalus</taxon>
        <taxon>Rhipicephalus</taxon>
    </lineage>
</organism>
<dbReference type="EMBL" id="GFPF01002842">
    <property type="protein sequence ID" value="MAA13988.1"/>
    <property type="molecule type" value="Transcribed_RNA"/>
</dbReference>
<name>A0A224Y8K2_9ACAR</name>
<accession>A0A224Y8K2</accession>
<protein>
    <submittedName>
        <fullName evidence="1">Uncharacterized protein</fullName>
    </submittedName>
</protein>
<sequence>MRIALVAFTLVAFAFIYLEVQFAGGFRIKLPKMRLPKPPRIRVDKVKIPRVHMSKVKVPKVELTHVRVPKPTSVGSAVAHGAALTANAAGQLGSTGAAIAGTVLSNQNQNN</sequence>
<dbReference type="AlphaFoldDB" id="A0A224Y8K2"/>
<evidence type="ECO:0000313" key="1">
    <source>
        <dbReference type="EMBL" id="MAA13988.1"/>
    </source>
</evidence>
<proteinExistence type="predicted"/>
<reference evidence="1" key="1">
    <citation type="journal article" date="2017" name="Parasit. Vectors">
        <title>Sialotranscriptomics of Rhipicephalus zambeziensis reveals intricate expression profiles of secretory proteins and suggests tight temporal transcriptional regulation during blood-feeding.</title>
        <authorList>
            <person name="de Castro M.H."/>
            <person name="de Klerk D."/>
            <person name="Pienaar R."/>
            <person name="Rees D.J.G."/>
            <person name="Mans B.J."/>
        </authorList>
    </citation>
    <scope>NUCLEOTIDE SEQUENCE</scope>
    <source>
        <tissue evidence="1">Salivary glands</tissue>
    </source>
</reference>